<accession>A0A2P2ND02</accession>
<protein>
    <submittedName>
        <fullName evidence="1">Uncharacterized protein</fullName>
    </submittedName>
</protein>
<evidence type="ECO:0000313" key="1">
    <source>
        <dbReference type="EMBL" id="MBX40363.1"/>
    </source>
</evidence>
<sequence>MCLIPGSISEVVWSLHDSFNSSDRASCSVQVLPVAKKESD</sequence>
<dbReference type="EMBL" id="GGEC01059879">
    <property type="protein sequence ID" value="MBX40363.1"/>
    <property type="molecule type" value="Transcribed_RNA"/>
</dbReference>
<reference evidence="1" key="1">
    <citation type="submission" date="2018-02" db="EMBL/GenBank/DDBJ databases">
        <title>Rhizophora mucronata_Transcriptome.</title>
        <authorList>
            <person name="Meera S.P."/>
            <person name="Sreeshan A."/>
            <person name="Augustine A."/>
        </authorList>
    </citation>
    <scope>NUCLEOTIDE SEQUENCE</scope>
    <source>
        <tissue evidence="1">Leaf</tissue>
    </source>
</reference>
<proteinExistence type="predicted"/>
<organism evidence="1">
    <name type="scientific">Rhizophora mucronata</name>
    <name type="common">Asiatic mangrove</name>
    <dbReference type="NCBI Taxonomy" id="61149"/>
    <lineage>
        <taxon>Eukaryota</taxon>
        <taxon>Viridiplantae</taxon>
        <taxon>Streptophyta</taxon>
        <taxon>Embryophyta</taxon>
        <taxon>Tracheophyta</taxon>
        <taxon>Spermatophyta</taxon>
        <taxon>Magnoliopsida</taxon>
        <taxon>eudicotyledons</taxon>
        <taxon>Gunneridae</taxon>
        <taxon>Pentapetalae</taxon>
        <taxon>rosids</taxon>
        <taxon>fabids</taxon>
        <taxon>Malpighiales</taxon>
        <taxon>Rhizophoraceae</taxon>
        <taxon>Rhizophora</taxon>
    </lineage>
</organism>
<name>A0A2P2ND02_RHIMU</name>
<dbReference type="AlphaFoldDB" id="A0A2P2ND02"/>